<dbReference type="Proteomes" id="UP000694844">
    <property type="component" value="Chromosome 4"/>
</dbReference>
<dbReference type="GO" id="GO:0001401">
    <property type="term" value="C:SAM complex"/>
    <property type="evidence" value="ECO:0007669"/>
    <property type="project" value="InterPro"/>
</dbReference>
<evidence type="ECO:0000256" key="5">
    <source>
        <dbReference type="ARBA" id="ARBA00022927"/>
    </source>
</evidence>
<comment type="similarity">
    <text evidence="2">Belongs to the metaxin family.</text>
</comment>
<dbReference type="RefSeq" id="XP_022331635.1">
    <property type="nucleotide sequence ID" value="XM_022475927.1"/>
</dbReference>
<dbReference type="InterPro" id="IPR036282">
    <property type="entry name" value="Glutathione-S-Trfase_C_sf"/>
</dbReference>
<keyword evidence="3" id="KW-0813">Transport</keyword>
<evidence type="ECO:0000313" key="12">
    <source>
        <dbReference type="RefSeq" id="XP_022331635.1"/>
    </source>
</evidence>
<dbReference type="InterPro" id="IPR050931">
    <property type="entry name" value="Mito_Protein_Transport_Metaxin"/>
</dbReference>
<dbReference type="SUPFAM" id="SSF47616">
    <property type="entry name" value="GST C-terminal domain-like"/>
    <property type="match status" value="1"/>
</dbReference>
<dbReference type="Pfam" id="PF10568">
    <property type="entry name" value="Tom37"/>
    <property type="match status" value="1"/>
</dbReference>
<accession>A0A8B8DUR8</accession>
<feature type="domain" description="Metaxin glutathione S-transferase" evidence="10">
    <location>
        <begin position="178"/>
        <end position="241"/>
    </location>
</feature>
<dbReference type="GeneID" id="111129506"/>
<evidence type="ECO:0000259" key="9">
    <source>
        <dbReference type="Pfam" id="PF10568"/>
    </source>
</evidence>
<dbReference type="AlphaFoldDB" id="A0A8B8DUR8"/>
<keyword evidence="6" id="KW-0496">Mitochondrion</keyword>
<dbReference type="KEGG" id="cvn:111129506"/>
<evidence type="ECO:0000256" key="7">
    <source>
        <dbReference type="ARBA" id="ARBA00023136"/>
    </source>
</evidence>
<dbReference type="CDD" id="cd03212">
    <property type="entry name" value="GST_C_Metaxin1_3"/>
    <property type="match status" value="1"/>
</dbReference>
<dbReference type="PANTHER" id="PTHR12289:SF41">
    <property type="entry name" value="FAILED AXON CONNECTIONS-RELATED"/>
    <property type="match status" value="1"/>
</dbReference>
<sequence length="323" mass="36851">MSSTEMAYEIKRLDVWSGDWGLPSIDHSCLAIQAYCKFSGIPIKVTEGNNPLKSPSGSLPVFRDGNTVKCHLINIFEYFKEQNIGNDVSMSRKMQADNKAFIYFIEEKLRPAYLHSWWIDANAYTETTRPLYAKATGFPLSLYVTKKMQTSAWNAVYQPLQRLDATEQEIDKLIYKEAKECLNHLSYKLGDQDFFFGDCPTSLDAMVFGYIAPLIKGPLVSNQLIKHINGCQNLCNHTNRILSRFFPPTEEDLEKMKQKEKEKKEALKNDVDFPNKTRNMILAGVFAVSAMMAFAYSSGAIRIQDTSEMSIYDMDEDPEENES</sequence>
<evidence type="ECO:0000256" key="2">
    <source>
        <dbReference type="ARBA" id="ARBA00009170"/>
    </source>
</evidence>
<name>A0A8B8DUR8_CRAVI</name>
<evidence type="ECO:0000256" key="1">
    <source>
        <dbReference type="ARBA" id="ARBA00004294"/>
    </source>
</evidence>
<keyword evidence="11" id="KW-1185">Reference proteome</keyword>
<dbReference type="GO" id="GO:0007005">
    <property type="term" value="P:mitochondrion organization"/>
    <property type="evidence" value="ECO:0007669"/>
    <property type="project" value="TreeGrafter"/>
</dbReference>
<dbReference type="PANTHER" id="PTHR12289">
    <property type="entry name" value="METAXIN RELATED"/>
    <property type="match status" value="1"/>
</dbReference>
<evidence type="ECO:0000256" key="3">
    <source>
        <dbReference type="ARBA" id="ARBA00022448"/>
    </source>
</evidence>
<feature type="domain" description="Mitochondrial outer membrane transport complex Sam37/metaxin N-terminal" evidence="9">
    <location>
        <begin position="29"/>
        <end position="149"/>
    </location>
</feature>
<comment type="subcellular location">
    <subcellularLocation>
        <location evidence="1">Mitochondrion outer membrane</location>
    </subcellularLocation>
</comment>
<dbReference type="Pfam" id="PF17171">
    <property type="entry name" value="GST_C_6"/>
    <property type="match status" value="1"/>
</dbReference>
<dbReference type="InterPro" id="IPR019564">
    <property type="entry name" value="Sam37/metaxin_N"/>
</dbReference>
<dbReference type="CDD" id="cd03078">
    <property type="entry name" value="GST_N_Metaxin1_like"/>
    <property type="match status" value="1"/>
</dbReference>
<protein>
    <submittedName>
        <fullName evidence="12">Metaxin-1-like</fullName>
    </submittedName>
</protein>
<organism evidence="11 12">
    <name type="scientific">Crassostrea virginica</name>
    <name type="common">Eastern oyster</name>
    <dbReference type="NCBI Taxonomy" id="6565"/>
    <lineage>
        <taxon>Eukaryota</taxon>
        <taxon>Metazoa</taxon>
        <taxon>Spiralia</taxon>
        <taxon>Lophotrochozoa</taxon>
        <taxon>Mollusca</taxon>
        <taxon>Bivalvia</taxon>
        <taxon>Autobranchia</taxon>
        <taxon>Pteriomorphia</taxon>
        <taxon>Ostreida</taxon>
        <taxon>Ostreoidea</taxon>
        <taxon>Ostreidae</taxon>
        <taxon>Crassostrea</taxon>
    </lineage>
</organism>
<evidence type="ECO:0000256" key="6">
    <source>
        <dbReference type="ARBA" id="ARBA00023128"/>
    </source>
</evidence>
<gene>
    <name evidence="12" type="primary">LOC111129506</name>
</gene>
<dbReference type="InterPro" id="IPR033468">
    <property type="entry name" value="Metaxin_GST"/>
</dbReference>
<evidence type="ECO:0000259" key="10">
    <source>
        <dbReference type="Pfam" id="PF17171"/>
    </source>
</evidence>
<proteinExistence type="inferred from homology"/>
<keyword evidence="5" id="KW-0653">Protein transport</keyword>
<dbReference type="OrthoDB" id="5835136at2759"/>
<keyword evidence="8" id="KW-1133">Transmembrane helix</keyword>
<dbReference type="GO" id="GO:0015031">
    <property type="term" value="P:protein transport"/>
    <property type="evidence" value="ECO:0007669"/>
    <property type="project" value="UniProtKB-KW"/>
</dbReference>
<keyword evidence="7 8" id="KW-0472">Membrane</keyword>
<reference evidence="12" key="1">
    <citation type="submission" date="2025-08" db="UniProtKB">
        <authorList>
            <consortium name="RefSeq"/>
        </authorList>
    </citation>
    <scope>IDENTIFICATION</scope>
    <source>
        <tissue evidence="12">Whole sample</tissue>
    </source>
</reference>
<evidence type="ECO:0000256" key="8">
    <source>
        <dbReference type="SAM" id="Phobius"/>
    </source>
</evidence>
<keyword evidence="8" id="KW-0812">Transmembrane</keyword>
<evidence type="ECO:0000313" key="11">
    <source>
        <dbReference type="Proteomes" id="UP000694844"/>
    </source>
</evidence>
<evidence type="ECO:0000256" key="4">
    <source>
        <dbReference type="ARBA" id="ARBA00022787"/>
    </source>
</evidence>
<keyword evidence="4" id="KW-1000">Mitochondrion outer membrane</keyword>
<feature type="transmembrane region" description="Helical" evidence="8">
    <location>
        <begin position="280"/>
        <end position="301"/>
    </location>
</feature>